<gene>
    <name evidence="3" type="ORF">BCR36DRAFT_407173</name>
</gene>
<dbReference type="OrthoDB" id="10560284at2759"/>
<dbReference type="AlphaFoldDB" id="A0A1Y1UVS1"/>
<evidence type="ECO:0000256" key="1">
    <source>
        <dbReference type="SAM" id="MobiDB-lite"/>
    </source>
</evidence>
<feature type="compositionally biased region" description="Pro residues" evidence="1">
    <location>
        <begin position="355"/>
        <end position="390"/>
    </location>
</feature>
<evidence type="ECO:0000313" key="3">
    <source>
        <dbReference type="EMBL" id="ORX42159.1"/>
    </source>
</evidence>
<evidence type="ECO:0000256" key="2">
    <source>
        <dbReference type="SAM" id="Phobius"/>
    </source>
</evidence>
<feature type="compositionally biased region" description="Low complexity" evidence="1">
    <location>
        <begin position="77"/>
        <end position="92"/>
    </location>
</feature>
<keyword evidence="2" id="KW-0472">Membrane</keyword>
<feature type="region of interest" description="Disordered" evidence="1">
    <location>
        <begin position="222"/>
        <end position="277"/>
    </location>
</feature>
<feature type="compositionally biased region" description="Polar residues" evidence="1">
    <location>
        <begin position="321"/>
        <end position="331"/>
    </location>
</feature>
<reference evidence="3 4" key="2">
    <citation type="submission" date="2016-08" db="EMBL/GenBank/DDBJ databases">
        <title>Pervasive Adenine N6-methylation of Active Genes in Fungi.</title>
        <authorList>
            <consortium name="DOE Joint Genome Institute"/>
            <person name="Mondo S.J."/>
            <person name="Dannebaum R.O."/>
            <person name="Kuo R.C."/>
            <person name="Labutti K."/>
            <person name="Haridas S."/>
            <person name="Kuo A."/>
            <person name="Salamov A."/>
            <person name="Ahrendt S.R."/>
            <person name="Lipzen A."/>
            <person name="Sullivan W."/>
            <person name="Andreopoulos W.B."/>
            <person name="Clum A."/>
            <person name="Lindquist E."/>
            <person name="Daum C."/>
            <person name="Ramamoorthy G.K."/>
            <person name="Gryganskyi A."/>
            <person name="Culley D."/>
            <person name="Magnuson J.K."/>
            <person name="James T.Y."/>
            <person name="O'Malley M.A."/>
            <person name="Stajich J.E."/>
            <person name="Spatafora J.W."/>
            <person name="Visel A."/>
            <person name="Grigoriev I.V."/>
        </authorList>
    </citation>
    <scope>NUCLEOTIDE SEQUENCE [LARGE SCALE GENOMIC DNA]</scope>
    <source>
        <strain evidence="4">finn</strain>
    </source>
</reference>
<proteinExistence type="predicted"/>
<feature type="region of interest" description="Disordered" evidence="1">
    <location>
        <begin position="296"/>
        <end position="452"/>
    </location>
</feature>
<feature type="compositionally biased region" description="Polar residues" evidence="1">
    <location>
        <begin position="338"/>
        <end position="351"/>
    </location>
</feature>
<feature type="compositionally biased region" description="Low complexity" evidence="1">
    <location>
        <begin position="265"/>
        <end position="275"/>
    </location>
</feature>
<feature type="transmembrane region" description="Helical" evidence="2">
    <location>
        <begin position="109"/>
        <end position="131"/>
    </location>
</feature>
<feature type="compositionally biased region" description="Low complexity" evidence="1">
    <location>
        <begin position="9"/>
        <end position="45"/>
    </location>
</feature>
<organism evidence="3 4">
    <name type="scientific">Piromyces finnis</name>
    <dbReference type="NCBI Taxonomy" id="1754191"/>
    <lineage>
        <taxon>Eukaryota</taxon>
        <taxon>Fungi</taxon>
        <taxon>Fungi incertae sedis</taxon>
        <taxon>Chytridiomycota</taxon>
        <taxon>Chytridiomycota incertae sedis</taxon>
        <taxon>Neocallimastigomycetes</taxon>
        <taxon>Neocallimastigales</taxon>
        <taxon>Neocallimastigaceae</taxon>
        <taxon>Piromyces</taxon>
    </lineage>
</organism>
<feature type="region of interest" description="Disordered" evidence="1">
    <location>
        <begin position="1"/>
        <end position="92"/>
    </location>
</feature>
<sequence length="452" mass="51091">MEDSRQQRQDQQYDQQYDQYEQQKYSQNSGQYNQQNYSSYVNNGQRVDTSENNSAYSNYNTERTPVETNVPAPAPVSGSNTSSDFSLSSNSGGDSLNDKLLEPIADKNSLIIIVFGGAILLYILISAIIYISSYIIKNKEDDLTEDFYKEITKEKKENNQFFMDPALHKSPAIKAAEENEEKSYRKFDNKDDYDHIWDNFIVTGKKDDIEIDVNKGNEYPITTPVTPVSPSPLQQSFTNDSYNMTRVRGNSDSSNTRNMGHRESNSTSSTASVSNLIPKNQKIANEEYNEEMIPYVTPPAPAHHQFPNGRASGPQVKFTMDQKSSKPINISSHHDNRNQLTTPSPHGSNNCSPRSPQPRSPQPRSPQPRSPQPRSPQPRSPQPRSPQPRSPKPRGPEHKSSNGNMRSSSPRVYESQGSNGSIRLSPNVRNPNLEHHDSNGNMRHQQNQRPRY</sequence>
<accession>A0A1Y1UVS1</accession>
<feature type="compositionally biased region" description="Polar residues" evidence="1">
    <location>
        <begin position="439"/>
        <end position="452"/>
    </location>
</feature>
<keyword evidence="4" id="KW-1185">Reference proteome</keyword>
<feature type="compositionally biased region" description="Polar residues" evidence="1">
    <location>
        <begin position="233"/>
        <end position="258"/>
    </location>
</feature>
<reference evidence="3 4" key="1">
    <citation type="submission" date="2016-08" db="EMBL/GenBank/DDBJ databases">
        <title>Genomes of anaerobic fungi encode conserved fungal cellulosomes for biomass hydrolysis.</title>
        <authorList>
            <consortium name="DOE Joint Genome Institute"/>
            <person name="Haitjema C.H."/>
            <person name="Gilmore S.P."/>
            <person name="Henske J.K."/>
            <person name="Solomon K.V."/>
            <person name="De Groot R."/>
            <person name="Kuo A."/>
            <person name="Mondo S.J."/>
            <person name="Salamov A.A."/>
            <person name="Labutti K."/>
            <person name="Zhao Z."/>
            <person name="Chiniquy J."/>
            <person name="Barry K."/>
            <person name="Brewer H.M."/>
            <person name="Purvine S.O."/>
            <person name="Wright A.T."/>
            <person name="Boxma B."/>
            <person name="Van Alen T."/>
            <person name="Hackstein J.H."/>
            <person name="Baker S.E."/>
            <person name="Grigoriev I.V."/>
            <person name="O'Malley M.A."/>
        </authorList>
    </citation>
    <scope>NUCLEOTIDE SEQUENCE [LARGE SCALE GENOMIC DNA]</scope>
    <source>
        <strain evidence="4">finn</strain>
    </source>
</reference>
<name>A0A1Y1UVS1_9FUNG</name>
<evidence type="ECO:0000313" key="4">
    <source>
        <dbReference type="Proteomes" id="UP000193719"/>
    </source>
</evidence>
<feature type="compositionally biased region" description="Polar residues" evidence="1">
    <location>
        <begin position="401"/>
        <end position="430"/>
    </location>
</feature>
<dbReference type="Proteomes" id="UP000193719">
    <property type="component" value="Unassembled WGS sequence"/>
</dbReference>
<dbReference type="EMBL" id="MCFH01000070">
    <property type="protein sequence ID" value="ORX42159.1"/>
    <property type="molecule type" value="Genomic_DNA"/>
</dbReference>
<comment type="caution">
    <text evidence="3">The sequence shown here is derived from an EMBL/GenBank/DDBJ whole genome shotgun (WGS) entry which is preliminary data.</text>
</comment>
<keyword evidence="2" id="KW-0812">Transmembrane</keyword>
<protein>
    <submittedName>
        <fullName evidence="3">Uncharacterized protein</fullName>
    </submittedName>
</protein>
<feature type="compositionally biased region" description="Polar residues" evidence="1">
    <location>
        <begin position="46"/>
        <end position="67"/>
    </location>
</feature>
<feature type="compositionally biased region" description="Low complexity" evidence="1">
    <location>
        <begin position="222"/>
        <end position="232"/>
    </location>
</feature>
<keyword evidence="2" id="KW-1133">Transmembrane helix</keyword>